<keyword evidence="4" id="KW-1003">Cell membrane</keyword>
<keyword evidence="11" id="KW-1185">Reference proteome</keyword>
<evidence type="ECO:0000256" key="7">
    <source>
        <dbReference type="ARBA" id="ARBA00023136"/>
    </source>
</evidence>
<sequence>MSSASANASRQLLPVIPLAALFFAAFVLPLAALVLVSLFRDPQFSGLSLAQYLRFLSDPFSLKVLSDTLWLGAEVALATLILAYPLALVYVASGPFMRTLITFLIMLPLLTSTVVRTFAWIVILGRDGIVNSAMLSLGLWQAPARLLYSWEGMVLALTQIQLPLMALPVINSLLRLDGNLTRAAEGLGASRARIFMTVILPLTLPGAIAGWLLVFAAAATAFITQTLVGGGRIILMPSYIYQQAVGVQDWPFSAALSLIFTLAVTGIVFAIGALSRRFVRGVDAA</sequence>
<evidence type="ECO:0000256" key="6">
    <source>
        <dbReference type="ARBA" id="ARBA00022989"/>
    </source>
</evidence>
<keyword evidence="3" id="KW-0813">Transport</keyword>
<dbReference type="PANTHER" id="PTHR42929:SF5">
    <property type="entry name" value="ABC TRANSPORTER PERMEASE PROTEIN"/>
    <property type="match status" value="1"/>
</dbReference>
<gene>
    <name evidence="10" type="ORF">TSA1_21920</name>
</gene>
<dbReference type="PROSITE" id="PS50928">
    <property type="entry name" value="ABC_TM1"/>
    <property type="match status" value="1"/>
</dbReference>
<dbReference type="GO" id="GO:0005886">
    <property type="term" value="C:plasma membrane"/>
    <property type="evidence" value="ECO:0007669"/>
    <property type="project" value="UniProtKB-SubCell"/>
</dbReference>
<dbReference type="InterPro" id="IPR000515">
    <property type="entry name" value="MetI-like"/>
</dbReference>
<keyword evidence="5 8" id="KW-0812">Transmembrane</keyword>
<feature type="transmembrane region" description="Helical" evidence="8">
    <location>
        <begin position="69"/>
        <end position="91"/>
    </location>
</feature>
<dbReference type="Proteomes" id="UP000228930">
    <property type="component" value="Unassembled WGS sequence"/>
</dbReference>
<comment type="subcellular location">
    <subcellularLocation>
        <location evidence="1">Cell membrane</location>
        <topology evidence="1">Multi-pass membrane protein</topology>
    </subcellularLocation>
</comment>
<keyword evidence="6 8" id="KW-1133">Transmembrane helix</keyword>
<dbReference type="RefSeq" id="WP_100178265.1">
    <property type="nucleotide sequence ID" value="NZ_LFJC01000003.1"/>
</dbReference>
<dbReference type="InterPro" id="IPR035906">
    <property type="entry name" value="MetI-like_sf"/>
</dbReference>
<feature type="domain" description="ABC transmembrane type-1" evidence="9">
    <location>
        <begin position="65"/>
        <end position="271"/>
    </location>
</feature>
<dbReference type="CDD" id="cd06261">
    <property type="entry name" value="TM_PBP2"/>
    <property type="match status" value="1"/>
</dbReference>
<organism evidence="10 11">
    <name type="scientific">Bradyrhizobium nitroreducens</name>
    <dbReference type="NCBI Taxonomy" id="709803"/>
    <lineage>
        <taxon>Bacteria</taxon>
        <taxon>Pseudomonadati</taxon>
        <taxon>Pseudomonadota</taxon>
        <taxon>Alphaproteobacteria</taxon>
        <taxon>Hyphomicrobiales</taxon>
        <taxon>Nitrobacteraceae</taxon>
        <taxon>Bradyrhizobium</taxon>
    </lineage>
</organism>
<dbReference type="PANTHER" id="PTHR42929">
    <property type="entry name" value="INNER MEMBRANE ABC TRANSPORTER PERMEASE PROTEIN YDCU-RELATED-RELATED"/>
    <property type="match status" value="1"/>
</dbReference>
<feature type="transmembrane region" description="Helical" evidence="8">
    <location>
        <begin position="155"/>
        <end position="174"/>
    </location>
</feature>
<name>A0A2M6UET5_9BRAD</name>
<feature type="transmembrane region" description="Helical" evidence="8">
    <location>
        <begin position="194"/>
        <end position="214"/>
    </location>
</feature>
<keyword evidence="7 8" id="KW-0472">Membrane</keyword>
<accession>A0A2M6UET5</accession>
<feature type="transmembrane region" description="Helical" evidence="8">
    <location>
        <begin position="252"/>
        <end position="274"/>
    </location>
</feature>
<evidence type="ECO:0000256" key="4">
    <source>
        <dbReference type="ARBA" id="ARBA00022475"/>
    </source>
</evidence>
<feature type="transmembrane region" description="Helical" evidence="8">
    <location>
        <begin position="103"/>
        <end position="123"/>
    </location>
</feature>
<proteinExistence type="inferred from homology"/>
<dbReference type="AlphaFoldDB" id="A0A2M6UET5"/>
<evidence type="ECO:0000256" key="8">
    <source>
        <dbReference type="SAM" id="Phobius"/>
    </source>
</evidence>
<evidence type="ECO:0000313" key="11">
    <source>
        <dbReference type="Proteomes" id="UP000228930"/>
    </source>
</evidence>
<evidence type="ECO:0000256" key="5">
    <source>
        <dbReference type="ARBA" id="ARBA00022692"/>
    </source>
</evidence>
<protein>
    <submittedName>
        <fullName evidence="10">ABC transporter permease</fullName>
    </submittedName>
</protein>
<dbReference type="Gene3D" id="1.10.3720.10">
    <property type="entry name" value="MetI-like"/>
    <property type="match status" value="1"/>
</dbReference>
<comment type="similarity">
    <text evidence="2">Belongs to the binding-protein-dependent transport system permease family. CysTW subfamily.</text>
</comment>
<evidence type="ECO:0000256" key="3">
    <source>
        <dbReference type="ARBA" id="ARBA00022448"/>
    </source>
</evidence>
<evidence type="ECO:0000259" key="9">
    <source>
        <dbReference type="PROSITE" id="PS50928"/>
    </source>
</evidence>
<dbReference type="GO" id="GO:0055085">
    <property type="term" value="P:transmembrane transport"/>
    <property type="evidence" value="ECO:0007669"/>
    <property type="project" value="InterPro"/>
</dbReference>
<comment type="caution">
    <text evidence="10">The sequence shown here is derived from an EMBL/GenBank/DDBJ whole genome shotgun (WGS) entry which is preliminary data.</text>
</comment>
<evidence type="ECO:0000256" key="1">
    <source>
        <dbReference type="ARBA" id="ARBA00004651"/>
    </source>
</evidence>
<evidence type="ECO:0000256" key="2">
    <source>
        <dbReference type="ARBA" id="ARBA00007069"/>
    </source>
</evidence>
<feature type="transmembrane region" description="Helical" evidence="8">
    <location>
        <begin position="12"/>
        <end position="39"/>
    </location>
</feature>
<reference evidence="10 11" key="1">
    <citation type="submission" date="2015-06" db="EMBL/GenBank/DDBJ databases">
        <title>Comparative genome analysis of nirS-carrying Bradyrhizobium sp. strains.</title>
        <authorList>
            <person name="Ishii S."/>
            <person name="Jang J."/>
            <person name="Nishizawa T."/>
            <person name="Senoo K."/>
        </authorList>
    </citation>
    <scope>NUCLEOTIDE SEQUENCE [LARGE SCALE GENOMIC DNA]</scope>
    <source>
        <strain evidence="10 11">TSA1</strain>
    </source>
</reference>
<evidence type="ECO:0000313" key="10">
    <source>
        <dbReference type="EMBL" id="PIT03116.1"/>
    </source>
</evidence>
<dbReference type="SUPFAM" id="SSF161098">
    <property type="entry name" value="MetI-like"/>
    <property type="match status" value="1"/>
</dbReference>
<dbReference type="EMBL" id="LFJC01000003">
    <property type="protein sequence ID" value="PIT03116.1"/>
    <property type="molecule type" value="Genomic_DNA"/>
</dbReference>